<protein>
    <recommendedName>
        <fullName evidence="1">Flagellar motor switch protein FliN-like C-terminal domain-containing protein</fullName>
    </recommendedName>
</protein>
<keyword evidence="3" id="KW-1185">Reference proteome</keyword>
<dbReference type="Proteomes" id="UP000013261">
    <property type="component" value="Unassembled WGS sequence"/>
</dbReference>
<reference evidence="2 3" key="1">
    <citation type="submission" date="2013-02" db="EMBL/GenBank/DDBJ databases">
        <title>The Genome Sequence of Acinetobacter sp. ANC 4105.</title>
        <authorList>
            <consortium name="The Broad Institute Genome Sequencing Platform"/>
            <consortium name="The Broad Institute Genome Sequencing Center for Infectious Disease"/>
            <person name="Cerqueira G."/>
            <person name="Feldgarden M."/>
            <person name="Courvalin P."/>
            <person name="Perichon B."/>
            <person name="Grillot-Courvalin C."/>
            <person name="Clermont D."/>
            <person name="Rocha E."/>
            <person name="Yoon E.-J."/>
            <person name="Nemec A."/>
            <person name="Walker B."/>
            <person name="Young S.K."/>
            <person name="Zeng Q."/>
            <person name="Gargeya S."/>
            <person name="Fitzgerald M."/>
            <person name="Haas B."/>
            <person name="Abouelleil A."/>
            <person name="Alvarado L."/>
            <person name="Arachchi H.M."/>
            <person name="Berlin A.M."/>
            <person name="Chapman S.B."/>
            <person name="Dewar J."/>
            <person name="Goldberg J."/>
            <person name="Griggs A."/>
            <person name="Gujja S."/>
            <person name="Hansen M."/>
            <person name="Howarth C."/>
            <person name="Imamovic A."/>
            <person name="Larimer J."/>
            <person name="McCowan C."/>
            <person name="Murphy C."/>
            <person name="Neiman D."/>
            <person name="Pearson M."/>
            <person name="Priest M."/>
            <person name="Roberts A."/>
            <person name="Saif S."/>
            <person name="Shea T."/>
            <person name="Sisk P."/>
            <person name="Sykes S."/>
            <person name="Wortman J."/>
            <person name="Nusbaum C."/>
            <person name="Birren B."/>
        </authorList>
    </citation>
    <scope>NUCLEOTIDE SEQUENCE [LARGE SCALE GENOMIC DNA]</scope>
    <source>
        <strain evidence="2 3">ANC 4105</strain>
    </source>
</reference>
<dbReference type="PATRIC" id="fig|1217703.3.peg.1452"/>
<evidence type="ECO:0000313" key="3">
    <source>
        <dbReference type="Proteomes" id="UP000013261"/>
    </source>
</evidence>
<proteinExistence type="predicted"/>
<dbReference type="OrthoDB" id="6711887at2"/>
<evidence type="ECO:0000313" key="2">
    <source>
        <dbReference type="EMBL" id="ENW91574.1"/>
    </source>
</evidence>
<dbReference type="AlphaFoldDB" id="N9MNS8"/>
<feature type="domain" description="Flagellar motor switch protein FliN-like C-terminal" evidence="1">
    <location>
        <begin position="189"/>
        <end position="241"/>
    </location>
</feature>
<dbReference type="Pfam" id="PF01052">
    <property type="entry name" value="FliMN_C"/>
    <property type="match status" value="1"/>
</dbReference>
<name>N9MNS8_9GAMM</name>
<dbReference type="InterPro" id="IPR001543">
    <property type="entry name" value="FliN-like_C"/>
</dbReference>
<sequence>MKYGLGFLTKKEKSQLIEIISRSMIKWCEEWISSDIVPDIQLEECSSASHELLNFDFYCLDDNKPVIGFLKNDNGIWINILFENIKNIVPNDTVTTFLIESAKKDLLTKFYTNSDLKEFSSNLVAVSDVNFCGIPIVASIRLGAVSFKLLLDSGLLSNEGDISLSKNSLPLKSIDNEVVVIQTKFILDKLSVSDFVDIQVGDVVKSNHRIAQPFSVFFRDNQIALASLGQAENRRAILLTSNHEIKK</sequence>
<dbReference type="EMBL" id="APRL01000013">
    <property type="protein sequence ID" value="ENW91574.1"/>
    <property type="molecule type" value="Genomic_DNA"/>
</dbReference>
<dbReference type="RefSeq" id="WP_005187089.1">
    <property type="nucleotide sequence ID" value="NZ_KB850050.1"/>
</dbReference>
<gene>
    <name evidence="2" type="ORF">F904_01511</name>
</gene>
<comment type="caution">
    <text evidence="2">The sequence shown here is derived from an EMBL/GenBank/DDBJ whole genome shotgun (WGS) entry which is preliminary data.</text>
</comment>
<organism evidence="2 3">
    <name type="scientific">Acinetobacter dispersus</name>
    <dbReference type="NCBI Taxonomy" id="70348"/>
    <lineage>
        <taxon>Bacteria</taxon>
        <taxon>Pseudomonadati</taxon>
        <taxon>Pseudomonadota</taxon>
        <taxon>Gammaproteobacteria</taxon>
        <taxon>Moraxellales</taxon>
        <taxon>Moraxellaceae</taxon>
        <taxon>Acinetobacter</taxon>
    </lineage>
</organism>
<accession>N9MNS8</accession>
<dbReference type="HOGENOM" id="CLU_1127186_0_0_6"/>
<evidence type="ECO:0000259" key="1">
    <source>
        <dbReference type="Pfam" id="PF01052"/>
    </source>
</evidence>
<dbReference type="InterPro" id="IPR036429">
    <property type="entry name" value="SpoA-like_sf"/>
</dbReference>
<dbReference type="SUPFAM" id="SSF101801">
    <property type="entry name" value="Surface presentation of antigens (SPOA)"/>
    <property type="match status" value="1"/>
</dbReference>